<dbReference type="AlphaFoldDB" id="A0A2A5JRY5"/>
<dbReference type="OrthoDB" id="6297837at2"/>
<dbReference type="EMBL" id="NKHF01000037">
    <property type="protein sequence ID" value="PCK32213.1"/>
    <property type="molecule type" value="Genomic_DNA"/>
</dbReference>
<keyword evidence="2" id="KW-1185">Reference proteome</keyword>
<gene>
    <name evidence="1" type="ORF">CEX98_08510</name>
</gene>
<dbReference type="RefSeq" id="WP_099641662.1">
    <property type="nucleotide sequence ID" value="NZ_NKHF01000037.1"/>
</dbReference>
<accession>A0A2A5JRY5</accession>
<name>A0A2A5JRY5_PSEO7</name>
<sequence length="201" mass="22991">MSFEMEQYKTEGFELFMSSWKARLAGASAQSLPHNHHDFWRAMRTRYAIDLSKQSALLQNVSLARYDTYLVLTALLYTNSLFESGDLIVGYNLPGHFFSAQGSDTRPCLSRALLDSLKLNQPLCLVDEYFEHFEINTLAYERLSNANPSWHEVNSELGNIVSLVSNERTEQQLSTGLLHFIPQLFSGKQVAEQLNHLSEFY</sequence>
<evidence type="ECO:0000313" key="1">
    <source>
        <dbReference type="EMBL" id="PCK32213.1"/>
    </source>
</evidence>
<evidence type="ECO:0000313" key="2">
    <source>
        <dbReference type="Proteomes" id="UP000228621"/>
    </source>
</evidence>
<dbReference type="Proteomes" id="UP000228621">
    <property type="component" value="Unassembled WGS sequence"/>
</dbReference>
<proteinExistence type="predicted"/>
<organism evidence="1 2">
    <name type="scientific">Pseudoalteromonas piscicida</name>
    <dbReference type="NCBI Taxonomy" id="43662"/>
    <lineage>
        <taxon>Bacteria</taxon>
        <taxon>Pseudomonadati</taxon>
        <taxon>Pseudomonadota</taxon>
        <taxon>Gammaproteobacteria</taxon>
        <taxon>Alteromonadales</taxon>
        <taxon>Pseudoalteromonadaceae</taxon>
        <taxon>Pseudoalteromonas</taxon>
    </lineage>
</organism>
<protein>
    <submittedName>
        <fullName evidence="1">Uncharacterized protein</fullName>
    </submittedName>
</protein>
<comment type="caution">
    <text evidence="1">The sequence shown here is derived from an EMBL/GenBank/DDBJ whole genome shotgun (WGS) entry which is preliminary data.</text>
</comment>
<reference evidence="2" key="1">
    <citation type="journal article" date="2019" name="Genome Announc.">
        <title>Draft Genome Sequence of Pseudoalteromonas piscicida Strain 36Y ROTHPW, an Hypersaline Seawater Isolate from the South Coast of Sonora, Mexico.</title>
        <authorList>
            <person name="Sanchez-Diaz R."/>
            <person name="Molina-Garza Z.J."/>
            <person name="Cruz-Suarez L.E."/>
            <person name="Selvin J."/>
            <person name="Kiran G.S."/>
            <person name="Ibarra-Gamez J.C."/>
            <person name="Gomez-Gil B."/>
            <person name="Galaviz-Silva L."/>
        </authorList>
    </citation>
    <scope>NUCLEOTIDE SEQUENCE [LARGE SCALE GENOMIC DNA]</scope>
    <source>
        <strain evidence="2">36Y_RITHPW</strain>
    </source>
</reference>